<feature type="domain" description="ASCH" evidence="2">
    <location>
        <begin position="107"/>
        <end position="228"/>
    </location>
</feature>
<dbReference type="InterPro" id="IPR009326">
    <property type="entry name" value="DUF984"/>
</dbReference>
<gene>
    <name evidence="3" type="ORF">CDO81_24575</name>
</gene>
<comment type="caution">
    <text evidence="3">The sequence shown here is derived from an EMBL/GenBank/DDBJ whole genome shotgun (WGS) entry which is preliminary data.</text>
</comment>
<accession>A0A254N8K0</accession>
<dbReference type="InterPro" id="IPR015947">
    <property type="entry name" value="PUA-like_sf"/>
</dbReference>
<proteinExistence type="predicted"/>
<dbReference type="SUPFAM" id="SSF88697">
    <property type="entry name" value="PUA domain-like"/>
    <property type="match status" value="1"/>
</dbReference>
<dbReference type="SMART" id="SM01022">
    <property type="entry name" value="ASCH"/>
    <property type="match status" value="1"/>
</dbReference>
<name>A0A254N8K0_9BURK</name>
<organism evidence="3 4">
    <name type="scientific">Roseateles puraquae</name>
    <dbReference type="NCBI Taxonomy" id="431059"/>
    <lineage>
        <taxon>Bacteria</taxon>
        <taxon>Pseudomonadati</taxon>
        <taxon>Pseudomonadota</taxon>
        <taxon>Betaproteobacteria</taxon>
        <taxon>Burkholderiales</taxon>
        <taxon>Sphaerotilaceae</taxon>
        <taxon>Roseateles</taxon>
    </lineage>
</organism>
<dbReference type="AlphaFoldDB" id="A0A254N8K0"/>
<dbReference type="Gene3D" id="3.10.400.10">
    <property type="entry name" value="Sulfate adenylyltransferase"/>
    <property type="match status" value="1"/>
</dbReference>
<evidence type="ECO:0000256" key="1">
    <source>
        <dbReference type="SAM" id="MobiDB-lite"/>
    </source>
</evidence>
<reference evidence="3 4" key="1">
    <citation type="journal article" date="2007" name="Int. J. Syst. Evol. Microbiol.">
        <title>Description of Pelomonas aquatica sp. nov. and Pelomonas puraquae sp. nov., isolated from industrial and haemodialysis water.</title>
        <authorList>
            <person name="Gomila M."/>
            <person name="Bowien B."/>
            <person name="Falsen E."/>
            <person name="Moore E.R."/>
            <person name="Lalucat J."/>
        </authorList>
    </citation>
    <scope>NUCLEOTIDE SEQUENCE [LARGE SCALE GENOMIC DNA]</scope>
    <source>
        <strain evidence="3 4">CCUG 52769</strain>
    </source>
</reference>
<evidence type="ECO:0000259" key="2">
    <source>
        <dbReference type="SMART" id="SM01022"/>
    </source>
</evidence>
<dbReference type="Pfam" id="PF04266">
    <property type="entry name" value="ASCH"/>
    <property type="match status" value="1"/>
</dbReference>
<evidence type="ECO:0000313" key="4">
    <source>
        <dbReference type="Proteomes" id="UP000197446"/>
    </source>
</evidence>
<dbReference type="Proteomes" id="UP000197446">
    <property type="component" value="Unassembled WGS sequence"/>
</dbReference>
<dbReference type="InterPro" id="IPR007374">
    <property type="entry name" value="ASCH_domain"/>
</dbReference>
<evidence type="ECO:0000313" key="3">
    <source>
        <dbReference type="EMBL" id="OWR00671.1"/>
    </source>
</evidence>
<feature type="region of interest" description="Disordered" evidence="1">
    <location>
        <begin position="1"/>
        <end position="21"/>
    </location>
</feature>
<dbReference type="EMBL" id="NISI01000016">
    <property type="protein sequence ID" value="OWR00671.1"/>
    <property type="molecule type" value="Genomic_DNA"/>
</dbReference>
<dbReference type="PANTHER" id="PTHR39203:SF1">
    <property type="entry name" value="CYTOPLASMIC PROTEIN"/>
    <property type="match status" value="1"/>
</dbReference>
<dbReference type="PANTHER" id="PTHR39203">
    <property type="entry name" value="CYTOPLASMIC PROTEIN-RELATED"/>
    <property type="match status" value="1"/>
</dbReference>
<keyword evidence="4" id="KW-1185">Reference proteome</keyword>
<protein>
    <recommendedName>
        <fullName evidence="2">ASCH domain-containing protein</fullName>
    </recommendedName>
</protein>
<sequence length="250" mass="26681">MDRRRAAERPPSLGRRSRHGQATLLHGCRLRGTDDVGLRVPLLRLGHRASALGAAGRLAAALRASACRSPKHSAAGQNAATGGPMNLHHDILEAAYPGQSHRFFLPISIGGTPALADEGAGLILSGIKTATSSAFWDYPDGRIPFAGALSVLLDGRDQPVAIIETTGVMPVRYCDVTEPMALAYGEGERTLASWRHHTGGWFRAKAAREGQAFSDETLILWETLAVVRRLCSSATDDSALHHTLQQPSGL</sequence>